<comment type="caution">
    <text evidence="2">The sequence shown here is derived from an EMBL/GenBank/DDBJ whole genome shotgun (WGS) entry which is preliminary data.</text>
</comment>
<gene>
    <name evidence="2" type="ORF">DLM86_18200</name>
</gene>
<dbReference type="Proteomes" id="UP000247476">
    <property type="component" value="Unassembled WGS sequence"/>
</dbReference>
<keyword evidence="1" id="KW-0812">Transmembrane</keyword>
<name>A0A2V5K1A4_9BACL</name>
<accession>A0A2V5K1A4</accession>
<dbReference type="Pfam" id="PF14897">
    <property type="entry name" value="EpsG"/>
    <property type="match status" value="1"/>
</dbReference>
<reference evidence="2 3" key="1">
    <citation type="submission" date="2018-05" db="EMBL/GenBank/DDBJ databases">
        <title>Paenibacillus flagellatus sp. nov., isolated from selenium mineral soil.</title>
        <authorList>
            <person name="Dai X."/>
        </authorList>
    </citation>
    <scope>NUCLEOTIDE SEQUENCE [LARGE SCALE GENOMIC DNA]</scope>
    <source>
        <strain evidence="2 3">DXL2</strain>
    </source>
</reference>
<keyword evidence="3" id="KW-1185">Reference proteome</keyword>
<evidence type="ECO:0000256" key="1">
    <source>
        <dbReference type="SAM" id="Phobius"/>
    </source>
</evidence>
<feature type="transmembrane region" description="Helical" evidence="1">
    <location>
        <begin position="267"/>
        <end position="286"/>
    </location>
</feature>
<protein>
    <submittedName>
        <fullName evidence="2">EpsG family protein</fullName>
    </submittedName>
</protein>
<keyword evidence="1" id="KW-1133">Transmembrane helix</keyword>
<feature type="transmembrane region" description="Helical" evidence="1">
    <location>
        <begin position="158"/>
        <end position="179"/>
    </location>
</feature>
<dbReference type="OrthoDB" id="1649543at2"/>
<evidence type="ECO:0000313" key="3">
    <source>
        <dbReference type="Proteomes" id="UP000247476"/>
    </source>
</evidence>
<organism evidence="2 3">
    <name type="scientific">Paenibacillus flagellatus</name>
    <dbReference type="NCBI Taxonomy" id="2211139"/>
    <lineage>
        <taxon>Bacteria</taxon>
        <taxon>Bacillati</taxon>
        <taxon>Bacillota</taxon>
        <taxon>Bacilli</taxon>
        <taxon>Bacillales</taxon>
        <taxon>Paenibacillaceae</taxon>
        <taxon>Paenibacillus</taxon>
    </lineage>
</organism>
<dbReference type="RefSeq" id="WP_110841488.1">
    <property type="nucleotide sequence ID" value="NZ_QJVJ01000008.1"/>
</dbReference>
<feature type="transmembrane region" description="Helical" evidence="1">
    <location>
        <begin position="191"/>
        <end position="210"/>
    </location>
</feature>
<dbReference type="AlphaFoldDB" id="A0A2V5K1A4"/>
<evidence type="ECO:0000313" key="2">
    <source>
        <dbReference type="EMBL" id="PYI52939.1"/>
    </source>
</evidence>
<feature type="transmembrane region" description="Helical" evidence="1">
    <location>
        <begin position="83"/>
        <end position="102"/>
    </location>
</feature>
<dbReference type="EMBL" id="QJVJ01000008">
    <property type="protein sequence ID" value="PYI52939.1"/>
    <property type="molecule type" value="Genomic_DNA"/>
</dbReference>
<sequence>MYFITFFSGIVLSAVNDKKNIAFKVFSILIAIVAFFRYGVGVDYFAYEYLFNRLNPSVIQELVAGLDNQELLFRLIGSIFKSIGLPFQIYLIVIASVNIYFISKICKKYSKNPIFSLFLYFCFYYFVWTFSGLRQGLTLAIGIYYFLECSENKKTIKFLVITLLLTLIHASAVLLFPLYFVTKINIGKRRLFYFSVCVMIFSFMPLGNILTNFNWLPFISRIIPYMDSGGIINILDFQGLGRIAFLAIALIYYDVYAKQNEMCRRIMNIYVISLLIYFIFSFSEITAARLSIYGKLLDIIILPNIFYIYREKINKVIFAFCLIILASLYFFKELGTLDKQTKIQYANKTFVPYTNIINKDSYKFDNMYYELLKNRR</sequence>
<dbReference type="InterPro" id="IPR049458">
    <property type="entry name" value="EpsG-like"/>
</dbReference>
<feature type="transmembrane region" description="Helical" evidence="1">
    <location>
        <begin position="21"/>
        <end position="40"/>
    </location>
</feature>
<proteinExistence type="predicted"/>
<feature type="transmembrane region" description="Helical" evidence="1">
    <location>
        <begin position="316"/>
        <end position="332"/>
    </location>
</feature>
<feature type="transmembrane region" description="Helical" evidence="1">
    <location>
        <begin position="230"/>
        <end position="255"/>
    </location>
</feature>
<keyword evidence="1" id="KW-0472">Membrane</keyword>
<feature type="transmembrane region" description="Helical" evidence="1">
    <location>
        <begin position="114"/>
        <end position="146"/>
    </location>
</feature>